<dbReference type="Pfam" id="PF25691">
    <property type="entry name" value="BW3TFN"/>
    <property type="match status" value="1"/>
</dbReference>
<gene>
    <name evidence="1" type="ORF">FHR70_000764</name>
</gene>
<dbReference type="AlphaFoldDB" id="A0A7W4VIB1"/>
<proteinExistence type="predicted"/>
<organism evidence="1 2">
    <name type="scientific">Microvirga lupini</name>
    <dbReference type="NCBI Taxonomy" id="420324"/>
    <lineage>
        <taxon>Bacteria</taxon>
        <taxon>Pseudomonadati</taxon>
        <taxon>Pseudomonadota</taxon>
        <taxon>Alphaproteobacteria</taxon>
        <taxon>Hyphomicrobiales</taxon>
        <taxon>Methylobacteriaceae</taxon>
        <taxon>Microvirga</taxon>
    </lineage>
</organism>
<comment type="caution">
    <text evidence="1">The sequence shown here is derived from an EMBL/GenBank/DDBJ whole genome shotgun (WGS) entry which is preliminary data.</text>
</comment>
<dbReference type="InterPro" id="IPR058040">
    <property type="entry name" value="BW3TFN"/>
</dbReference>
<dbReference type="EMBL" id="JACHWB010000001">
    <property type="protein sequence ID" value="MBB3017724.1"/>
    <property type="molecule type" value="Genomic_DNA"/>
</dbReference>
<reference evidence="1 2" key="1">
    <citation type="submission" date="2020-08" db="EMBL/GenBank/DDBJ databases">
        <title>The Agave Microbiome: Exploring the role of microbial communities in plant adaptations to desert environments.</title>
        <authorList>
            <person name="Partida-Martinez L.P."/>
        </authorList>
    </citation>
    <scope>NUCLEOTIDE SEQUENCE [LARGE SCALE GENOMIC DNA]</scope>
    <source>
        <strain evidence="1 2">AT3.9</strain>
    </source>
</reference>
<dbReference type="Proteomes" id="UP000532010">
    <property type="component" value="Unassembled WGS sequence"/>
</dbReference>
<sequence>MVAILTEQGRVAVAAYMSEQPLHMAWGNGSVAWDTTPVQAGPNETSLVAEVGRLKATAIQYAVPNASGTIDLPEGRFNVSATPTKYLLLTFEFAYNHAIGEDIRELGVFIGTTLATGVPAGTIYLTPDQIDNPGRLVVVERVARFTRQSNTKQKFTYVIEF</sequence>
<accession>A0A7W4VIB1</accession>
<evidence type="ECO:0000313" key="2">
    <source>
        <dbReference type="Proteomes" id="UP000532010"/>
    </source>
</evidence>
<evidence type="ECO:0000313" key="1">
    <source>
        <dbReference type="EMBL" id="MBB3017724.1"/>
    </source>
</evidence>
<keyword evidence="2" id="KW-1185">Reference proteome</keyword>
<name>A0A7W4VIB1_9HYPH</name>
<dbReference type="RefSeq" id="WP_183447249.1">
    <property type="nucleotide sequence ID" value="NZ_JACHWB010000001.1"/>
</dbReference>
<protein>
    <submittedName>
        <fullName evidence="1">Uncharacterized protein</fullName>
    </submittedName>
</protein>